<feature type="transmembrane region" description="Helical" evidence="1">
    <location>
        <begin position="20"/>
        <end position="41"/>
    </location>
</feature>
<dbReference type="Proteomes" id="UP000326354">
    <property type="component" value="Chromosome"/>
</dbReference>
<evidence type="ECO:0000313" key="2">
    <source>
        <dbReference type="EMBL" id="BBM87632.1"/>
    </source>
</evidence>
<organism evidence="2 3">
    <name type="scientific">Uabimicrobium amorphum</name>
    <dbReference type="NCBI Taxonomy" id="2596890"/>
    <lineage>
        <taxon>Bacteria</taxon>
        <taxon>Pseudomonadati</taxon>
        <taxon>Planctomycetota</taxon>
        <taxon>Candidatus Uabimicrobiia</taxon>
        <taxon>Candidatus Uabimicrobiales</taxon>
        <taxon>Candidatus Uabimicrobiaceae</taxon>
        <taxon>Candidatus Uabimicrobium</taxon>
    </lineage>
</organism>
<proteinExistence type="predicted"/>
<keyword evidence="1" id="KW-0812">Transmembrane</keyword>
<dbReference type="AlphaFoldDB" id="A0A5S9F6F5"/>
<dbReference type="RefSeq" id="WP_151971641.1">
    <property type="nucleotide sequence ID" value="NZ_AP019860.1"/>
</dbReference>
<name>A0A5S9F6F5_UABAM</name>
<reference evidence="2 3" key="1">
    <citation type="submission" date="2019-08" db="EMBL/GenBank/DDBJ databases">
        <title>Complete genome sequence of Candidatus Uab amorphum.</title>
        <authorList>
            <person name="Shiratori T."/>
            <person name="Suzuki S."/>
            <person name="Kakizawa Y."/>
            <person name="Ishida K."/>
        </authorList>
    </citation>
    <scope>NUCLEOTIDE SEQUENCE [LARGE SCALE GENOMIC DNA]</scope>
    <source>
        <strain evidence="2 3">SRT547</strain>
    </source>
</reference>
<dbReference type="EMBL" id="AP019860">
    <property type="protein sequence ID" value="BBM87632.1"/>
    <property type="molecule type" value="Genomic_DNA"/>
</dbReference>
<keyword evidence="1" id="KW-0472">Membrane</keyword>
<evidence type="ECO:0000313" key="3">
    <source>
        <dbReference type="Proteomes" id="UP000326354"/>
    </source>
</evidence>
<sequence>MITINLLPPEEREAPPTSAARLLVIAASALIALVSVVFYAMTHYIDLPNMQTALQKSKKELAEWQSKKIPQRHTQAFQVATVLKKREDTIENIRLLKSEMARKLTEYAQIIKEHEYSWSGDLHIKRNDAPSNARRRLIPGQIVQQNTIKIPTYEWAYAARTAGDKLQTAINYYKAIQRHPSFWRDFERIATPEYELQEEDPELFKPHLGYKFDIRMTMKMNRKKKK</sequence>
<keyword evidence="3" id="KW-1185">Reference proteome</keyword>
<protein>
    <submittedName>
        <fullName evidence="2">Uncharacterized protein</fullName>
    </submittedName>
</protein>
<dbReference type="KEGG" id="uam:UABAM_06044"/>
<keyword evidence="1" id="KW-1133">Transmembrane helix</keyword>
<evidence type="ECO:0000256" key="1">
    <source>
        <dbReference type="SAM" id="Phobius"/>
    </source>
</evidence>
<gene>
    <name evidence="2" type="ORF">UABAM_06044</name>
</gene>
<accession>A0A5S9F6F5</accession>